<dbReference type="PANTHER" id="PTHR10031">
    <property type="entry name" value="ATP SYNTHASE LIPID-BINDING PROTEIN, MITOCHONDRIAL"/>
    <property type="match status" value="1"/>
</dbReference>
<name>A0ABU4HVB6_9ACTN</name>
<evidence type="ECO:0000256" key="8">
    <source>
        <dbReference type="ARBA" id="ARBA00023065"/>
    </source>
</evidence>
<evidence type="ECO:0000256" key="5">
    <source>
        <dbReference type="ARBA" id="ARBA00022692"/>
    </source>
</evidence>
<evidence type="ECO:0000256" key="9">
    <source>
        <dbReference type="ARBA" id="ARBA00023121"/>
    </source>
</evidence>
<reference evidence="16" key="1">
    <citation type="submission" date="2023-07" db="EMBL/GenBank/DDBJ databases">
        <title>Conexibacter stalactiti sp. nov., isolated from stalactites in a lava cave and emended description of the genus Conexibacter.</title>
        <authorList>
            <person name="Lee S.D."/>
        </authorList>
    </citation>
    <scope>NUCLEOTIDE SEQUENCE [LARGE SCALE GENOMIC DNA]</scope>
    <source>
        <strain evidence="16">KCTC 39840</strain>
    </source>
</reference>
<dbReference type="SUPFAM" id="SSF81333">
    <property type="entry name" value="F1F0 ATP synthase subunit C"/>
    <property type="match status" value="1"/>
</dbReference>
<evidence type="ECO:0000259" key="14">
    <source>
        <dbReference type="Pfam" id="PF00137"/>
    </source>
</evidence>
<evidence type="ECO:0000256" key="6">
    <source>
        <dbReference type="ARBA" id="ARBA00022781"/>
    </source>
</evidence>
<evidence type="ECO:0000313" key="15">
    <source>
        <dbReference type="EMBL" id="MDW5596632.1"/>
    </source>
</evidence>
<dbReference type="InterPro" id="IPR020537">
    <property type="entry name" value="ATP_synth_F0_csu_DDCD_BS"/>
</dbReference>
<comment type="caution">
    <text evidence="15">The sequence shown here is derived from an EMBL/GenBank/DDBJ whole genome shotgun (WGS) entry which is preliminary data.</text>
</comment>
<dbReference type="Proteomes" id="UP001284601">
    <property type="component" value="Unassembled WGS sequence"/>
</dbReference>
<evidence type="ECO:0000256" key="4">
    <source>
        <dbReference type="ARBA" id="ARBA00022547"/>
    </source>
</evidence>
<keyword evidence="7 13" id="KW-1133">Transmembrane helix</keyword>
<evidence type="ECO:0000256" key="2">
    <source>
        <dbReference type="ARBA" id="ARBA00006704"/>
    </source>
</evidence>
<dbReference type="RefSeq" id="WP_318599069.1">
    <property type="nucleotide sequence ID" value="NZ_JAWSTH010000061.1"/>
</dbReference>
<dbReference type="PROSITE" id="PS00605">
    <property type="entry name" value="ATPASE_C"/>
    <property type="match status" value="1"/>
</dbReference>
<keyword evidence="11 13" id="KW-0066">ATP synthesis</keyword>
<dbReference type="Pfam" id="PF00137">
    <property type="entry name" value="ATP-synt_C"/>
    <property type="match status" value="1"/>
</dbReference>
<evidence type="ECO:0000256" key="11">
    <source>
        <dbReference type="ARBA" id="ARBA00023310"/>
    </source>
</evidence>
<feature type="transmembrane region" description="Helical" evidence="13">
    <location>
        <begin position="26"/>
        <end position="48"/>
    </location>
</feature>
<dbReference type="PRINTS" id="PR00124">
    <property type="entry name" value="ATPASEC"/>
</dbReference>
<dbReference type="PANTHER" id="PTHR10031:SF0">
    <property type="entry name" value="ATPASE PROTEIN 9"/>
    <property type="match status" value="1"/>
</dbReference>
<keyword evidence="10 13" id="KW-0472">Membrane</keyword>
<keyword evidence="3 13" id="KW-0813">Transport</keyword>
<dbReference type="EMBL" id="JAWSTH010000061">
    <property type="protein sequence ID" value="MDW5596632.1"/>
    <property type="molecule type" value="Genomic_DNA"/>
</dbReference>
<feature type="site" description="Reversibly protonated during proton transport" evidence="13">
    <location>
        <position position="76"/>
    </location>
</feature>
<evidence type="ECO:0000313" key="16">
    <source>
        <dbReference type="Proteomes" id="UP001284601"/>
    </source>
</evidence>
<evidence type="ECO:0000256" key="10">
    <source>
        <dbReference type="ARBA" id="ARBA00023136"/>
    </source>
</evidence>
<evidence type="ECO:0000256" key="13">
    <source>
        <dbReference type="HAMAP-Rule" id="MF_01396"/>
    </source>
</evidence>
<evidence type="ECO:0000256" key="12">
    <source>
        <dbReference type="ARBA" id="ARBA00025198"/>
    </source>
</evidence>
<gene>
    <name evidence="13 15" type="primary">atpE</name>
    <name evidence="15" type="ORF">R7226_19955</name>
</gene>
<keyword evidence="9 13" id="KW-0446">Lipid-binding</keyword>
<dbReference type="Gene3D" id="1.20.20.10">
    <property type="entry name" value="F1F0 ATP synthase subunit C"/>
    <property type="match status" value="1"/>
</dbReference>
<comment type="function">
    <text evidence="12 13">F(1)F(0) ATP synthase produces ATP from ADP in the presence of a proton or sodium gradient. F-type ATPases consist of two structural domains, F(1) containing the extramembraneous catalytic core and F(0) containing the membrane proton channel, linked together by a central stalk and a peripheral stalk. During catalysis, ATP synthesis in the catalytic domain of F(1) is coupled via a rotary mechanism of the central stalk subunits to proton translocation.</text>
</comment>
<keyword evidence="13" id="KW-1003">Cell membrane</keyword>
<organism evidence="15 16">
    <name type="scientific">Conexibacter stalactiti</name>
    <dbReference type="NCBI Taxonomy" id="1940611"/>
    <lineage>
        <taxon>Bacteria</taxon>
        <taxon>Bacillati</taxon>
        <taxon>Actinomycetota</taxon>
        <taxon>Thermoleophilia</taxon>
        <taxon>Solirubrobacterales</taxon>
        <taxon>Conexibacteraceae</taxon>
        <taxon>Conexibacter</taxon>
    </lineage>
</organism>
<dbReference type="InterPro" id="IPR035921">
    <property type="entry name" value="F/V-ATP_Csub_sf"/>
</dbReference>
<feature type="domain" description="V-ATPase proteolipid subunit C-like" evidence="14">
    <location>
        <begin position="26"/>
        <end position="88"/>
    </location>
</feature>
<evidence type="ECO:0000256" key="1">
    <source>
        <dbReference type="ARBA" id="ARBA00004141"/>
    </source>
</evidence>
<feature type="transmembrane region" description="Helical" evidence="13">
    <location>
        <begin position="69"/>
        <end position="91"/>
    </location>
</feature>
<proteinExistence type="inferred from homology"/>
<keyword evidence="6 13" id="KW-0375">Hydrogen ion transport</keyword>
<keyword evidence="16" id="KW-1185">Reference proteome</keyword>
<dbReference type="NCBIfam" id="TIGR01260">
    <property type="entry name" value="ATP_synt_c"/>
    <property type="match status" value="1"/>
</dbReference>
<protein>
    <recommendedName>
        <fullName evidence="13">ATP synthase subunit c</fullName>
    </recommendedName>
    <alternativeName>
        <fullName evidence="13">ATP synthase F(0) sector subunit c</fullName>
    </alternativeName>
    <alternativeName>
        <fullName evidence="13">F-type ATPase subunit c</fullName>
        <shortName evidence="13">F-ATPase subunit c</shortName>
    </alternativeName>
    <alternativeName>
        <fullName evidence="13">Lipid-binding protein</fullName>
    </alternativeName>
</protein>
<accession>A0ABU4HVB6</accession>
<keyword evidence="4 13" id="KW-0138">CF(0)</keyword>
<keyword evidence="8 13" id="KW-0406">Ion transport</keyword>
<reference evidence="15 16" key="2">
    <citation type="submission" date="2023-10" db="EMBL/GenBank/DDBJ databases">
        <authorList>
            <person name="Han X.F."/>
        </authorList>
    </citation>
    <scope>NUCLEOTIDE SEQUENCE [LARGE SCALE GENOMIC DNA]</scope>
    <source>
        <strain evidence="15 16">KCTC 39840</strain>
    </source>
</reference>
<dbReference type="InterPro" id="IPR000454">
    <property type="entry name" value="ATP_synth_F0_csu"/>
</dbReference>
<evidence type="ECO:0000256" key="3">
    <source>
        <dbReference type="ARBA" id="ARBA00022448"/>
    </source>
</evidence>
<dbReference type="InterPro" id="IPR005953">
    <property type="entry name" value="ATP_synth_csu_bac/chlpt"/>
</dbReference>
<dbReference type="InterPro" id="IPR002379">
    <property type="entry name" value="ATPase_proteolipid_c-like_dom"/>
</dbReference>
<comment type="similarity">
    <text evidence="2 13">Belongs to the ATPase C chain family.</text>
</comment>
<keyword evidence="5 13" id="KW-0812">Transmembrane</keyword>
<dbReference type="InterPro" id="IPR038662">
    <property type="entry name" value="ATP_synth_F0_csu_sf"/>
</dbReference>
<dbReference type="CDD" id="cd18121">
    <property type="entry name" value="ATP-synt_Fo_c"/>
    <property type="match status" value="1"/>
</dbReference>
<dbReference type="HAMAP" id="MF_01396">
    <property type="entry name" value="ATP_synth_c_bact"/>
    <property type="match status" value="1"/>
</dbReference>
<sequence>MDLILITAQAAVDTAAATGETAGRAIGLGLGTGLAALGTGIGLGFIFGKTIEAVSRQPELRNDIQSIQWLGFALTEATVFYGFIAGLIAFFV</sequence>
<comment type="function">
    <text evidence="13">Key component of the F(0) channel; it plays a direct role in translocation across the membrane. A homomeric c-ring of between 10-14 subunits forms the central stalk rotor element with the F(1) delta and epsilon subunits.</text>
</comment>
<evidence type="ECO:0000256" key="7">
    <source>
        <dbReference type="ARBA" id="ARBA00022989"/>
    </source>
</evidence>
<comment type="subcellular location">
    <subcellularLocation>
        <location evidence="13">Cell membrane</location>
        <topology evidence="13">Multi-pass membrane protein</topology>
    </subcellularLocation>
    <subcellularLocation>
        <location evidence="1">Membrane</location>
        <topology evidence="1">Multi-pass membrane protein</topology>
    </subcellularLocation>
</comment>